<dbReference type="EMBL" id="RKIK01000079">
    <property type="protein sequence ID" value="ROV58407.1"/>
    <property type="molecule type" value="Genomic_DNA"/>
</dbReference>
<evidence type="ECO:0000313" key="3">
    <source>
        <dbReference type="Proteomes" id="UP000278792"/>
    </source>
</evidence>
<dbReference type="AlphaFoldDB" id="A0A3N3DV88"/>
<evidence type="ECO:0000256" key="1">
    <source>
        <dbReference type="SAM" id="SignalP"/>
    </source>
</evidence>
<evidence type="ECO:0000313" key="2">
    <source>
        <dbReference type="EMBL" id="ROV58407.1"/>
    </source>
</evidence>
<accession>A0A3N3DV88</accession>
<gene>
    <name evidence="2" type="ORF">EGH82_18520</name>
</gene>
<feature type="chain" id="PRO_5018323544" evidence="1">
    <location>
        <begin position="20"/>
        <end position="125"/>
    </location>
</feature>
<proteinExistence type="predicted"/>
<protein>
    <submittedName>
        <fullName evidence="2">Uncharacterized protein</fullName>
    </submittedName>
</protein>
<reference evidence="2 3" key="1">
    <citation type="submission" date="2018-11" db="EMBL/GenBank/DDBJ databases">
        <title>Vibrio ponticus strain CAIM 1751 pathogenic for the snapper Lutjanus guttatus.</title>
        <authorList>
            <person name="Soto-Rodriguez S."/>
            <person name="Lozano-Olvera R."/>
            <person name="Gomez-Gil B."/>
        </authorList>
    </citation>
    <scope>NUCLEOTIDE SEQUENCE [LARGE SCALE GENOMIC DNA]</scope>
    <source>
        <strain evidence="2 3">CAIM 1751</strain>
    </source>
</reference>
<feature type="signal peptide" evidence="1">
    <location>
        <begin position="1"/>
        <end position="19"/>
    </location>
</feature>
<dbReference type="Proteomes" id="UP000278792">
    <property type="component" value="Unassembled WGS sequence"/>
</dbReference>
<dbReference type="RefSeq" id="WP_123783207.1">
    <property type="nucleotide sequence ID" value="NZ_RKIK01000079.1"/>
</dbReference>
<comment type="caution">
    <text evidence="2">The sequence shown here is derived from an EMBL/GenBank/DDBJ whole genome shotgun (WGS) entry which is preliminary data.</text>
</comment>
<name>A0A3N3DV88_9VIBR</name>
<sequence length="125" mass="14087">MNKILLAVGLTLFTIHGYAANHNAEESSTAKPMMSDCSADKKYSTWQEAKLTADVHQAFNRFTQNIESDSPVKQVLQIRTLNMDGRYFAFEVELKNGEVWHGKIHHNPRGDYLVSGIPHEGKLCP</sequence>
<keyword evidence="1" id="KW-0732">Signal</keyword>
<organism evidence="2 3">
    <name type="scientific">Vibrio ponticus</name>
    <dbReference type="NCBI Taxonomy" id="265668"/>
    <lineage>
        <taxon>Bacteria</taxon>
        <taxon>Pseudomonadati</taxon>
        <taxon>Pseudomonadota</taxon>
        <taxon>Gammaproteobacteria</taxon>
        <taxon>Vibrionales</taxon>
        <taxon>Vibrionaceae</taxon>
        <taxon>Vibrio</taxon>
    </lineage>
</organism>